<sequence>MDGIFEKPGRPAEAQLSTARMLLAQFITQIDEFEDMNRQQRRTPRGRDLASRIYGLREGRAKWQARVVELEAQIEEAS</sequence>
<comment type="caution">
    <text evidence="1">The sequence shown here is derived from an EMBL/GenBank/DDBJ whole genome shotgun (WGS) entry which is preliminary data.</text>
</comment>
<dbReference type="AlphaFoldDB" id="A0A916Y7K7"/>
<keyword evidence="2" id="KW-1185">Reference proteome</keyword>
<dbReference type="RefSeq" id="WP_188711374.1">
    <property type="nucleotide sequence ID" value="NZ_BMHO01000001.1"/>
</dbReference>
<proteinExistence type="predicted"/>
<dbReference type="EMBL" id="BMHO01000001">
    <property type="protein sequence ID" value="GGD33230.1"/>
    <property type="molecule type" value="Genomic_DNA"/>
</dbReference>
<name>A0A916Y7K7_9MICO</name>
<evidence type="ECO:0000313" key="2">
    <source>
        <dbReference type="Proteomes" id="UP000633205"/>
    </source>
</evidence>
<reference evidence="1" key="1">
    <citation type="journal article" date="2014" name="Int. J. Syst. Evol. Microbiol.">
        <title>Complete genome sequence of Corynebacterium casei LMG S-19264T (=DSM 44701T), isolated from a smear-ripened cheese.</title>
        <authorList>
            <consortium name="US DOE Joint Genome Institute (JGI-PGF)"/>
            <person name="Walter F."/>
            <person name="Albersmeier A."/>
            <person name="Kalinowski J."/>
            <person name="Ruckert C."/>
        </authorList>
    </citation>
    <scope>NUCLEOTIDE SEQUENCE</scope>
    <source>
        <strain evidence="1">CGMCC 1.15152</strain>
    </source>
</reference>
<gene>
    <name evidence="1" type="ORF">GCM10010915_12030</name>
</gene>
<accession>A0A916Y7K7</accession>
<reference evidence="1" key="2">
    <citation type="submission" date="2020-09" db="EMBL/GenBank/DDBJ databases">
        <authorList>
            <person name="Sun Q."/>
            <person name="Zhou Y."/>
        </authorList>
    </citation>
    <scope>NUCLEOTIDE SEQUENCE</scope>
    <source>
        <strain evidence="1">CGMCC 1.15152</strain>
    </source>
</reference>
<protein>
    <submittedName>
        <fullName evidence="1">Uncharacterized protein</fullName>
    </submittedName>
</protein>
<organism evidence="1 2">
    <name type="scientific">Microbacterium faecale</name>
    <dbReference type="NCBI Taxonomy" id="1804630"/>
    <lineage>
        <taxon>Bacteria</taxon>
        <taxon>Bacillati</taxon>
        <taxon>Actinomycetota</taxon>
        <taxon>Actinomycetes</taxon>
        <taxon>Micrococcales</taxon>
        <taxon>Microbacteriaceae</taxon>
        <taxon>Microbacterium</taxon>
    </lineage>
</organism>
<evidence type="ECO:0000313" key="1">
    <source>
        <dbReference type="EMBL" id="GGD33230.1"/>
    </source>
</evidence>
<dbReference type="Proteomes" id="UP000633205">
    <property type="component" value="Unassembled WGS sequence"/>
</dbReference>